<dbReference type="AlphaFoldDB" id="A0A9D1PVS9"/>
<organism evidence="1 2">
    <name type="scientific">Candidatus Desulfovibrio intestinipullorum</name>
    <dbReference type="NCBI Taxonomy" id="2838536"/>
    <lineage>
        <taxon>Bacteria</taxon>
        <taxon>Pseudomonadati</taxon>
        <taxon>Thermodesulfobacteriota</taxon>
        <taxon>Desulfovibrionia</taxon>
        <taxon>Desulfovibrionales</taxon>
        <taxon>Desulfovibrionaceae</taxon>
        <taxon>Desulfovibrio</taxon>
    </lineage>
</organism>
<comment type="caution">
    <text evidence="1">The sequence shown here is derived from an EMBL/GenBank/DDBJ whole genome shotgun (WGS) entry which is preliminary data.</text>
</comment>
<protein>
    <submittedName>
        <fullName evidence="1">Uncharacterized protein</fullName>
    </submittedName>
</protein>
<reference evidence="1" key="1">
    <citation type="journal article" date="2021" name="PeerJ">
        <title>Extensive microbial diversity within the chicken gut microbiome revealed by metagenomics and culture.</title>
        <authorList>
            <person name="Gilroy R."/>
            <person name="Ravi A."/>
            <person name="Getino M."/>
            <person name="Pursley I."/>
            <person name="Horton D.L."/>
            <person name="Alikhan N.F."/>
            <person name="Baker D."/>
            <person name="Gharbi K."/>
            <person name="Hall N."/>
            <person name="Watson M."/>
            <person name="Adriaenssens E.M."/>
            <person name="Foster-Nyarko E."/>
            <person name="Jarju S."/>
            <person name="Secka A."/>
            <person name="Antonio M."/>
            <person name="Oren A."/>
            <person name="Chaudhuri R.R."/>
            <person name="La Ragione R."/>
            <person name="Hildebrand F."/>
            <person name="Pallen M.J."/>
        </authorList>
    </citation>
    <scope>NUCLEOTIDE SEQUENCE</scope>
    <source>
        <strain evidence="1">ChiHecec2B26-446</strain>
    </source>
</reference>
<evidence type="ECO:0000313" key="1">
    <source>
        <dbReference type="EMBL" id="HIV99683.1"/>
    </source>
</evidence>
<sequence length="242" mass="26329">MQTGSVSGTDTQKTTAPRAARSLGSFPCKGLMLCAGFLILCLLLPQTSAAYSRTDPRSCLETMELAVETRNADLFDRQADIESLAKQVFAEIEQMAGDEQLARWLPPLVTLLASQGALTSSLTSGFLAGEVRSFVLYGVGSGAFAGQKVPGYTSESMLSPLFDMVSMGRKELRDMGVPVRVDRDRMRLPFSVRDHDNGNTYRVVGLFTATGGGYRLTSLENVRDLIIQIGLESSDQMVLRTR</sequence>
<accession>A0A9D1PVS9</accession>
<dbReference type="EMBL" id="DXHV01000008">
    <property type="protein sequence ID" value="HIV99683.1"/>
    <property type="molecule type" value="Genomic_DNA"/>
</dbReference>
<reference evidence="1" key="2">
    <citation type="submission" date="2021-04" db="EMBL/GenBank/DDBJ databases">
        <authorList>
            <person name="Gilroy R."/>
        </authorList>
    </citation>
    <scope>NUCLEOTIDE SEQUENCE</scope>
    <source>
        <strain evidence="1">ChiHecec2B26-446</strain>
    </source>
</reference>
<evidence type="ECO:0000313" key="2">
    <source>
        <dbReference type="Proteomes" id="UP000886752"/>
    </source>
</evidence>
<proteinExistence type="predicted"/>
<gene>
    <name evidence="1" type="ORF">H9894_00590</name>
</gene>
<name>A0A9D1PVS9_9BACT</name>
<dbReference type="Proteomes" id="UP000886752">
    <property type="component" value="Unassembled WGS sequence"/>
</dbReference>